<keyword evidence="4" id="KW-1185">Reference proteome</keyword>
<feature type="domain" description="Alpha/beta hydrolase fold-3" evidence="2">
    <location>
        <begin position="461"/>
        <end position="528"/>
    </location>
</feature>
<comment type="caution">
    <text evidence="3">The sequence shown here is derived from an EMBL/GenBank/DDBJ whole genome shotgun (WGS) entry which is preliminary data.</text>
</comment>
<dbReference type="GO" id="GO:0016787">
    <property type="term" value="F:hydrolase activity"/>
    <property type="evidence" value="ECO:0007669"/>
    <property type="project" value="UniProtKB-KW"/>
</dbReference>
<dbReference type="AlphaFoldDB" id="A0A9P6FDZ2"/>
<sequence>MAFTPTTLYSPTGILVENPTADATSEAGHTNALSPQQQLQRQQGDQYILSLKQHQDHFPAPSLLQRAYLNGILHKPKDVAFLARMAWRAIYSMVRLHCVELPFLIATRFQYSSKHHPLGWPWWWTIVIALIRGVGVELRTIGHLRFVGHFLEGFLPLQMIFVRHVKVLKHVQFQVRLEVLTRPERATLTHVREELTRRGVSVDIMNPSKEYLRSMHYPIQGPHARISNMPEEVGRLDEGGVYSLKGEWIEALHHANDPRPRSSTVVLYFHGGGHGFLSPKSHRDYLARLAKEIGPGTRIFSLDYRMGPEHPFPAAIHDAFAAYLYLVQPKHEALILNNKSEAQHVPVDPRDVVVGGDSAGANLAAAFMIYLAKYVQPSTSPKHIMPHATLLLSVWADPTSSLPAANNNDWYCYCPGPIGSHPFDKKTFTDFKALNLARNYVCGDVSTNANARNALGEERAWLWYASLAQHPLVSPVHRADLSGLTNTLIQTGTHDRLYDDNRLYAHRLGKENRGRLVRLETYMDQVHVHQVFSILEAAKTGLRNLARFIERSRLIRDAEEGTISQKDFHEAESRYLGLGMIKEKSVDNVEWVVVEANGKESAKDEGWPMAVLSKVWPLNELIEA</sequence>
<keyword evidence="1" id="KW-0378">Hydrolase</keyword>
<accession>A0A9P6FDZ2</accession>
<feature type="domain" description="Alpha/beta hydrolase fold-3" evidence="2">
    <location>
        <begin position="266"/>
        <end position="400"/>
    </location>
</feature>
<organism evidence="3 4">
    <name type="scientific">Mortierella hygrophila</name>
    <dbReference type="NCBI Taxonomy" id="979708"/>
    <lineage>
        <taxon>Eukaryota</taxon>
        <taxon>Fungi</taxon>
        <taxon>Fungi incertae sedis</taxon>
        <taxon>Mucoromycota</taxon>
        <taxon>Mortierellomycotina</taxon>
        <taxon>Mortierellomycetes</taxon>
        <taxon>Mortierellales</taxon>
        <taxon>Mortierellaceae</taxon>
        <taxon>Mortierella</taxon>
    </lineage>
</organism>
<proteinExistence type="predicted"/>
<name>A0A9P6FDZ2_9FUNG</name>
<evidence type="ECO:0000256" key="1">
    <source>
        <dbReference type="ARBA" id="ARBA00022801"/>
    </source>
</evidence>
<dbReference type="InterPro" id="IPR050300">
    <property type="entry name" value="GDXG_lipolytic_enzyme"/>
</dbReference>
<dbReference type="Gene3D" id="3.40.50.1820">
    <property type="entry name" value="alpha/beta hydrolase"/>
    <property type="match status" value="1"/>
</dbReference>
<protein>
    <recommendedName>
        <fullName evidence="2">Alpha/beta hydrolase fold-3 domain-containing protein</fullName>
    </recommendedName>
</protein>
<dbReference type="SUPFAM" id="SSF53474">
    <property type="entry name" value="alpha/beta-Hydrolases"/>
    <property type="match status" value="1"/>
</dbReference>
<gene>
    <name evidence="3" type="ORF">EC957_007633</name>
</gene>
<dbReference type="InterPro" id="IPR013094">
    <property type="entry name" value="AB_hydrolase_3"/>
</dbReference>
<dbReference type="Pfam" id="PF07859">
    <property type="entry name" value="Abhydrolase_3"/>
    <property type="match status" value="2"/>
</dbReference>
<reference evidence="3" key="1">
    <citation type="journal article" date="2020" name="Fungal Divers.">
        <title>Resolving the Mortierellaceae phylogeny through synthesis of multi-gene phylogenetics and phylogenomics.</title>
        <authorList>
            <person name="Vandepol N."/>
            <person name="Liber J."/>
            <person name="Desiro A."/>
            <person name="Na H."/>
            <person name="Kennedy M."/>
            <person name="Barry K."/>
            <person name="Grigoriev I.V."/>
            <person name="Miller A.N."/>
            <person name="O'Donnell K."/>
            <person name="Stajich J.E."/>
            <person name="Bonito G."/>
        </authorList>
    </citation>
    <scope>NUCLEOTIDE SEQUENCE</scope>
    <source>
        <strain evidence="3">NRRL 2591</strain>
    </source>
</reference>
<dbReference type="Proteomes" id="UP000723463">
    <property type="component" value="Unassembled WGS sequence"/>
</dbReference>
<dbReference type="PANTHER" id="PTHR48081:SF8">
    <property type="entry name" value="ALPHA_BETA HYDROLASE FOLD-3 DOMAIN-CONTAINING PROTEIN-RELATED"/>
    <property type="match status" value="1"/>
</dbReference>
<evidence type="ECO:0000259" key="2">
    <source>
        <dbReference type="Pfam" id="PF07859"/>
    </source>
</evidence>
<dbReference type="PANTHER" id="PTHR48081">
    <property type="entry name" value="AB HYDROLASE SUPERFAMILY PROTEIN C4A8.06C"/>
    <property type="match status" value="1"/>
</dbReference>
<evidence type="ECO:0000313" key="4">
    <source>
        <dbReference type="Proteomes" id="UP000723463"/>
    </source>
</evidence>
<dbReference type="InterPro" id="IPR029058">
    <property type="entry name" value="AB_hydrolase_fold"/>
</dbReference>
<dbReference type="EMBL" id="JAAAXW010000036">
    <property type="protein sequence ID" value="KAF9547906.1"/>
    <property type="molecule type" value="Genomic_DNA"/>
</dbReference>
<evidence type="ECO:0000313" key="3">
    <source>
        <dbReference type="EMBL" id="KAF9547906.1"/>
    </source>
</evidence>